<evidence type="ECO:0000259" key="6">
    <source>
        <dbReference type="Pfam" id="PF17801"/>
    </source>
</evidence>
<gene>
    <name evidence="7" type="ORF">acsn021_36290</name>
</gene>
<comment type="similarity">
    <text evidence="1 5">Belongs to the glycosyl hydrolase 27 family.</text>
</comment>
<dbReference type="InterPro" id="IPR013785">
    <property type="entry name" value="Aldolase_TIM"/>
</dbReference>
<evidence type="ECO:0000313" key="7">
    <source>
        <dbReference type="EMBL" id="BCJ96060.1"/>
    </source>
</evidence>
<protein>
    <recommendedName>
        <fullName evidence="5">Alpha-galactosidase</fullName>
        <ecNumber evidence="5">3.2.1.22</ecNumber>
    </recommendedName>
    <alternativeName>
        <fullName evidence="5">Melibiase</fullName>
    </alternativeName>
</protein>
<dbReference type="KEGG" id="acel:acsn021_36290"/>
<dbReference type="InterPro" id="IPR002241">
    <property type="entry name" value="Glyco_hydro_27"/>
</dbReference>
<proteinExistence type="inferred from homology"/>
<dbReference type="Pfam" id="PF17801">
    <property type="entry name" value="Melibiase_C"/>
    <property type="match status" value="1"/>
</dbReference>
<keyword evidence="4 5" id="KW-0326">Glycosidase</keyword>
<evidence type="ECO:0000256" key="1">
    <source>
        <dbReference type="ARBA" id="ARBA00009743"/>
    </source>
</evidence>
<evidence type="ECO:0000256" key="4">
    <source>
        <dbReference type="ARBA" id="ARBA00023295"/>
    </source>
</evidence>
<dbReference type="Gene3D" id="3.20.20.70">
    <property type="entry name" value="Aldolase class I"/>
    <property type="match status" value="1"/>
</dbReference>
<keyword evidence="3 5" id="KW-0378">Hydrolase</keyword>
<dbReference type="Gene3D" id="2.60.40.1180">
    <property type="entry name" value="Golgi alpha-mannosidase II"/>
    <property type="match status" value="1"/>
</dbReference>
<dbReference type="InterPro" id="IPR013780">
    <property type="entry name" value="Glyco_hydro_b"/>
</dbReference>
<evidence type="ECO:0000256" key="2">
    <source>
        <dbReference type="ARBA" id="ARBA00022729"/>
    </source>
</evidence>
<evidence type="ECO:0000313" key="8">
    <source>
        <dbReference type="Proteomes" id="UP000515561"/>
    </source>
</evidence>
<dbReference type="InterPro" id="IPR041233">
    <property type="entry name" value="Melibiase_C"/>
</dbReference>
<keyword evidence="8" id="KW-1185">Reference proteome</keyword>
<evidence type="ECO:0000256" key="5">
    <source>
        <dbReference type="RuleBase" id="RU361168"/>
    </source>
</evidence>
<dbReference type="GO" id="GO:0004557">
    <property type="term" value="F:alpha-galactosidase activity"/>
    <property type="evidence" value="ECO:0007669"/>
    <property type="project" value="UniProtKB-EC"/>
</dbReference>
<comment type="catalytic activity">
    <reaction evidence="5">
        <text>Hydrolysis of terminal, non-reducing alpha-D-galactose residues in alpha-D-galactosides, including galactose oligosaccharides, galactomannans and galactolipids.</text>
        <dbReference type="EC" id="3.2.1.22"/>
    </reaction>
</comment>
<dbReference type="GO" id="GO:0005975">
    <property type="term" value="P:carbohydrate metabolic process"/>
    <property type="evidence" value="ECO:0007669"/>
    <property type="project" value="InterPro"/>
</dbReference>
<sequence length="431" mass="49077">MFKSYAQTPPMGWNSWDCYGASVTEKQLLGNAEFMAEHLKEYGWEYVVCDIQWYEPKAVSTMYNHFYPLSMDEYSRLIPAENRFPSAANGVGFKGIADKIHDMGLKFGIHIMRGIPRQAVHMAAPIKGTTATARDIAHSFSLCKWNTDMYGVNPDAEGAQCYYDSLFELYAVWGVDFVKVDDISNTEYKPHDVYSAKGEIELIRKAIDKCGRPMVLSLSPGPAPLEEAAHLLEHANMWRMTGDFWDNWPQLYAMFERCRAWSPYVGDGRWPDCDMLPLGRIELNNTGDGGKGRPTNFTKEEQITMMTLWSIFRSPLMLGSELQGLDSWTLSLLTNKDVINLLKHSHGAREIMRTSDTVVWRSFGKDGSVYVAFFNTSFALTKPQVSFMQLGLKGRYQVRDLWEEKELETADGRLMAELNPHGAALYQLKRI</sequence>
<accession>A0A6S6R9D5</accession>
<keyword evidence="2" id="KW-0732">Signal</keyword>
<organism evidence="7 8">
    <name type="scientific">Anaerocolumna cellulosilytica</name>
    <dbReference type="NCBI Taxonomy" id="433286"/>
    <lineage>
        <taxon>Bacteria</taxon>
        <taxon>Bacillati</taxon>
        <taxon>Bacillota</taxon>
        <taxon>Clostridia</taxon>
        <taxon>Lachnospirales</taxon>
        <taxon>Lachnospiraceae</taxon>
        <taxon>Anaerocolumna</taxon>
    </lineage>
</organism>
<keyword evidence="5" id="KW-1015">Disulfide bond</keyword>
<dbReference type="EC" id="3.2.1.22" evidence="5"/>
<dbReference type="RefSeq" id="WP_184091819.1">
    <property type="nucleotide sequence ID" value="NZ_AP023367.1"/>
</dbReference>
<evidence type="ECO:0000256" key="3">
    <source>
        <dbReference type="ARBA" id="ARBA00022801"/>
    </source>
</evidence>
<dbReference type="PANTHER" id="PTHR11452:SF42">
    <property type="entry name" value="ALPHA-GALACTOSIDASE"/>
    <property type="match status" value="1"/>
</dbReference>
<name>A0A6S6R9D5_9FIRM</name>
<dbReference type="CDD" id="cd14792">
    <property type="entry name" value="GH27"/>
    <property type="match status" value="1"/>
</dbReference>
<dbReference type="SUPFAM" id="SSF51445">
    <property type="entry name" value="(Trans)glycosidases"/>
    <property type="match status" value="1"/>
</dbReference>
<dbReference type="PANTHER" id="PTHR11452">
    <property type="entry name" value="ALPHA-GALACTOSIDASE/ALPHA-N-ACETYLGALACTOSAMINIDASE"/>
    <property type="match status" value="1"/>
</dbReference>
<reference evidence="7 8" key="1">
    <citation type="journal article" date="2016" name="Int. J. Syst. Evol. Microbiol.">
        <title>Descriptions of Anaerotaenia torta gen. nov., sp. nov. and Anaerocolumna cellulosilytica gen. nov., sp. nov. isolated from a methanogenic reactor of cattle waste.</title>
        <authorList>
            <person name="Uek A."/>
            <person name="Ohtaki Y."/>
            <person name="Kaku N."/>
            <person name="Ueki K."/>
        </authorList>
    </citation>
    <scope>NUCLEOTIDE SEQUENCE [LARGE SCALE GENOMIC DNA]</scope>
    <source>
        <strain evidence="7 8">SN021</strain>
    </source>
</reference>
<feature type="domain" description="Alpha galactosidase C-terminal" evidence="6">
    <location>
        <begin position="355"/>
        <end position="428"/>
    </location>
</feature>
<dbReference type="Pfam" id="PF16499">
    <property type="entry name" value="Melibiase_2"/>
    <property type="match status" value="1"/>
</dbReference>
<dbReference type="PRINTS" id="PR00740">
    <property type="entry name" value="GLHYDRLASE27"/>
</dbReference>
<dbReference type="SUPFAM" id="SSF51011">
    <property type="entry name" value="Glycosyl hydrolase domain"/>
    <property type="match status" value="1"/>
</dbReference>
<dbReference type="AlphaFoldDB" id="A0A6S6R9D5"/>
<dbReference type="InterPro" id="IPR017853">
    <property type="entry name" value="GH"/>
</dbReference>
<dbReference type="EMBL" id="AP023367">
    <property type="protein sequence ID" value="BCJ96060.1"/>
    <property type="molecule type" value="Genomic_DNA"/>
</dbReference>
<dbReference type="Proteomes" id="UP000515561">
    <property type="component" value="Chromosome"/>
</dbReference>